<dbReference type="RefSeq" id="WP_138107966.1">
    <property type="nucleotide sequence ID" value="NZ_VBRA02000007.1"/>
</dbReference>
<comment type="similarity">
    <text evidence="1 9 10">Belongs to the universal ribosomal protein uL1 family.</text>
</comment>
<keyword evidence="4 9" id="KW-0810">Translation regulation</keyword>
<evidence type="ECO:0000256" key="5">
    <source>
        <dbReference type="ARBA" id="ARBA00022884"/>
    </source>
</evidence>
<comment type="subunit">
    <text evidence="9">Part of the 50S ribosomal subunit.</text>
</comment>
<evidence type="ECO:0000256" key="3">
    <source>
        <dbReference type="ARBA" id="ARBA00022730"/>
    </source>
</evidence>
<comment type="function">
    <text evidence="9">Protein L1 is also a translational repressor protein, it controls the translation of the L11 operon by binding to its mRNA.</text>
</comment>
<organism evidence="11 12">
    <name type="scientific">Texas Phoenix palm phytoplasma</name>
    <dbReference type="NCBI Taxonomy" id="176709"/>
    <lineage>
        <taxon>Bacteria</taxon>
        <taxon>Bacillati</taxon>
        <taxon>Mycoplasmatota</taxon>
        <taxon>Mollicutes</taxon>
        <taxon>Acholeplasmatales</taxon>
        <taxon>Acholeplasmataceae</taxon>
        <taxon>Candidatus Phytoplasma</taxon>
        <taxon>16SrIV (Coconut lethal yellows group)</taxon>
    </lineage>
</organism>
<evidence type="ECO:0000256" key="9">
    <source>
        <dbReference type="HAMAP-Rule" id="MF_01318"/>
    </source>
</evidence>
<evidence type="ECO:0000313" key="12">
    <source>
        <dbReference type="Proteomes" id="UP001192346"/>
    </source>
</evidence>
<keyword evidence="6 9" id="KW-0689">Ribosomal protein</keyword>
<dbReference type="InterPro" id="IPR023673">
    <property type="entry name" value="Ribosomal_uL1_CS"/>
</dbReference>
<gene>
    <name evidence="9 11" type="primary">rplA</name>
    <name evidence="11" type="ORF">FEF22_000770</name>
</gene>
<comment type="caution">
    <text evidence="11">The sequence shown here is derived from an EMBL/GenBank/DDBJ whole genome shotgun (WGS) entry which is preliminary data.</text>
</comment>
<keyword evidence="12" id="KW-1185">Reference proteome</keyword>
<dbReference type="CDD" id="cd00403">
    <property type="entry name" value="Ribosomal_L1"/>
    <property type="match status" value="1"/>
</dbReference>
<evidence type="ECO:0000256" key="1">
    <source>
        <dbReference type="ARBA" id="ARBA00010531"/>
    </source>
</evidence>
<dbReference type="EMBL" id="VBRA02000007">
    <property type="protein sequence ID" value="MBP3059320.1"/>
    <property type="molecule type" value="Genomic_DNA"/>
</dbReference>
<dbReference type="InterPro" id="IPR005878">
    <property type="entry name" value="Ribosom_uL1_bac-type"/>
</dbReference>
<dbReference type="HAMAP" id="MF_01318_B">
    <property type="entry name" value="Ribosomal_uL1_B"/>
    <property type="match status" value="1"/>
</dbReference>
<keyword evidence="2 9" id="KW-0678">Repressor</keyword>
<proteinExistence type="inferred from homology"/>
<keyword evidence="7 9" id="KW-0687">Ribonucleoprotein</keyword>
<dbReference type="PIRSF" id="PIRSF002155">
    <property type="entry name" value="Ribosomal_L1"/>
    <property type="match status" value="1"/>
</dbReference>
<dbReference type="InterPro" id="IPR023674">
    <property type="entry name" value="Ribosomal_uL1-like"/>
</dbReference>
<dbReference type="Pfam" id="PF00687">
    <property type="entry name" value="Ribosomal_L1"/>
    <property type="match status" value="1"/>
</dbReference>
<dbReference type="InterPro" id="IPR002143">
    <property type="entry name" value="Ribosomal_uL1"/>
</dbReference>
<evidence type="ECO:0000256" key="7">
    <source>
        <dbReference type="ARBA" id="ARBA00023274"/>
    </source>
</evidence>
<dbReference type="InterPro" id="IPR016095">
    <property type="entry name" value="Ribosomal_uL1_3-a/b-sand"/>
</dbReference>
<reference evidence="11" key="1">
    <citation type="submission" date="2019-10" db="EMBL/GenBank/DDBJ databases">
        <title>Whole Genome Sequencing and Characterization of Texas Phoenix Palm Decline Phytoplasma Belongs to Lethal Yellowing (16SrIV) Group.</title>
        <authorList>
            <person name="Bao M."/>
        </authorList>
    </citation>
    <scope>NUCLEOTIDE SEQUENCE [LARGE SCALE GENOMIC DNA]</scope>
    <source>
        <strain evidence="11">ACPD</strain>
    </source>
</reference>
<dbReference type="Proteomes" id="UP001192346">
    <property type="component" value="Unassembled WGS sequence"/>
</dbReference>
<comment type="function">
    <text evidence="9">Binds directly to 23S rRNA. The L1 stalk is quite mobile in the ribosome, and is involved in E site tRNA release.</text>
</comment>
<dbReference type="PANTHER" id="PTHR36427">
    <property type="entry name" value="54S RIBOSOMAL PROTEIN L1, MITOCHONDRIAL"/>
    <property type="match status" value="1"/>
</dbReference>
<keyword evidence="3 9" id="KW-0699">rRNA-binding</keyword>
<dbReference type="SUPFAM" id="SSF56808">
    <property type="entry name" value="Ribosomal protein L1"/>
    <property type="match status" value="1"/>
</dbReference>
<dbReference type="PROSITE" id="PS01199">
    <property type="entry name" value="RIBOSOMAL_L1"/>
    <property type="match status" value="1"/>
</dbReference>
<dbReference type="NCBIfam" id="TIGR01169">
    <property type="entry name" value="rplA_bact"/>
    <property type="match status" value="1"/>
</dbReference>
<evidence type="ECO:0000256" key="6">
    <source>
        <dbReference type="ARBA" id="ARBA00022980"/>
    </source>
</evidence>
<keyword evidence="5 9" id="KW-0694">RNA-binding</keyword>
<accession>A0ABS5BIA9</accession>
<dbReference type="Gene3D" id="3.40.50.790">
    <property type="match status" value="1"/>
</dbReference>
<evidence type="ECO:0000256" key="2">
    <source>
        <dbReference type="ARBA" id="ARBA00022491"/>
    </source>
</evidence>
<evidence type="ECO:0000313" key="11">
    <source>
        <dbReference type="EMBL" id="MBP3059320.1"/>
    </source>
</evidence>
<evidence type="ECO:0000256" key="8">
    <source>
        <dbReference type="ARBA" id="ARBA00035241"/>
    </source>
</evidence>
<keyword evidence="9" id="KW-0820">tRNA-binding</keyword>
<sequence>MKKSKKYLAAKKLIECNKLYNLNEALELVKKTKIANFDATVECNFCLKLDPKKVEQNIRSSLILPNGNGKNLKIAVLAKGLQLEKAKELKVYCSGNQDLIDKISKKILDFDVLICTPDLMPSISKLGRILGPKGLMPNAKLGTVTENIEQTIKDIKKGRIEYRVDKSGNVHTIIGKISFPKEKLEENLKFLYSHLTLNKPKTVKGEFFKSVTISTTMAPGIKIDHVSIQ</sequence>
<evidence type="ECO:0000256" key="4">
    <source>
        <dbReference type="ARBA" id="ARBA00022845"/>
    </source>
</evidence>
<dbReference type="InterPro" id="IPR028364">
    <property type="entry name" value="Ribosomal_uL1/biogenesis"/>
</dbReference>
<dbReference type="PANTHER" id="PTHR36427:SF3">
    <property type="entry name" value="LARGE RIBOSOMAL SUBUNIT PROTEIN UL1M"/>
    <property type="match status" value="1"/>
</dbReference>
<name>A0ABS5BIA9_9MOLU</name>
<dbReference type="Gene3D" id="3.30.190.20">
    <property type="match status" value="1"/>
</dbReference>
<evidence type="ECO:0000256" key="10">
    <source>
        <dbReference type="RuleBase" id="RU000659"/>
    </source>
</evidence>
<dbReference type="GO" id="GO:0005840">
    <property type="term" value="C:ribosome"/>
    <property type="evidence" value="ECO:0007669"/>
    <property type="project" value="UniProtKB-KW"/>
</dbReference>
<protein>
    <recommendedName>
        <fullName evidence="8 9">Large ribosomal subunit protein uL1</fullName>
    </recommendedName>
</protein>